<gene>
    <name evidence="18" type="ORF">PCON_07296</name>
</gene>
<dbReference type="STRING" id="1076935.U4LBN3"/>
<feature type="active site" description="Charge relay system" evidence="15">
    <location>
        <position position="285"/>
    </location>
</feature>
<evidence type="ECO:0000256" key="1">
    <source>
        <dbReference type="ARBA" id="ARBA00001910"/>
    </source>
</evidence>
<keyword evidence="12" id="KW-0843">Virulence</keyword>
<dbReference type="InterPro" id="IPR015366">
    <property type="entry name" value="S53_propep"/>
</dbReference>
<accession>U4LBN3</accession>
<sequence>MRLSILLSLLPSVLASYGVFESLPSIPEGWTQLSSAPATAPLTLRFHLKTHEAALEEELIQISDPAHVRYGNHLTQQTLLSFTSPIDGALTAVVDWLESSQLPYDISNDVIKVKLTVAQAESLLKTKYSTFTNEEGKSVVRTLQYSVPSEVKKYLAMVQPTTMFGLRPMRNTHGPPVRYFETDTAAEKMRIASPSISFPNCNNQTVTVSCLAELYGFAGYKSGGRSAIGISGFLEQFAQYADLATFLQKYVPSAVGSNFSVISINGGQNLQTIKDINEISEANLDVQYAIGIAAPAKSIYYTTAGRPPFIPDLDVTTNDSEPYLEFLEFLLKQEKLPAVISTSYGESEQTVPPSYRTSVCNMFARLGARGVSVIFSSGDSGPGWSCLSNDGKNTTKFQPVFPAACPWVTSVGGTHYIEPESAVYFSSGGFSETWGQPWYQKRAVKTFFKDHPDAWKQYEKYFNQTGRGYPDVAAQASNYQVVLNGSTYSIGGTSASAPTFAGIVTLLNDYRLSKGKRQLGFLNPLLYANPQAFTDVSVGRSTGCDGTRWGQPIPGNPGIIKGAGWNAVKGWDPVTGLGTPKWEELKKLW</sequence>
<evidence type="ECO:0000256" key="13">
    <source>
        <dbReference type="ARBA" id="ARBA00023145"/>
    </source>
</evidence>
<keyword evidence="8 16" id="KW-0732">Signal</keyword>
<evidence type="ECO:0000259" key="17">
    <source>
        <dbReference type="PROSITE" id="PS51695"/>
    </source>
</evidence>
<keyword evidence="5" id="KW-0964">Secreted</keyword>
<dbReference type="OMA" id="RGDWIDF"/>
<feature type="active site" description="Charge relay system" evidence="15">
    <location>
        <position position="281"/>
    </location>
</feature>
<comment type="catalytic activity">
    <reaction evidence="1">
        <text>Release of an N-terminal tripeptide from a polypeptide.</text>
        <dbReference type="EC" id="3.4.14.10"/>
    </reaction>
</comment>
<dbReference type="InterPro" id="IPR036852">
    <property type="entry name" value="Peptidase_S8/S53_dom_sf"/>
</dbReference>
<dbReference type="Proteomes" id="UP000018144">
    <property type="component" value="Unassembled WGS sequence"/>
</dbReference>
<feature type="domain" description="Peptidase S53" evidence="17">
    <location>
        <begin position="205"/>
        <end position="589"/>
    </location>
</feature>
<evidence type="ECO:0000256" key="8">
    <source>
        <dbReference type="ARBA" id="ARBA00022729"/>
    </source>
</evidence>
<dbReference type="Pfam" id="PF09286">
    <property type="entry name" value="Pro-kuma_activ"/>
    <property type="match status" value="1"/>
</dbReference>
<dbReference type="EC" id="3.4.14.10" evidence="4"/>
<dbReference type="AlphaFoldDB" id="U4LBN3"/>
<dbReference type="PANTHER" id="PTHR14218:SF10">
    <property type="entry name" value="PEPTIDASE S53 DOMAIN-CONTAINING PROTEIN"/>
    <property type="match status" value="1"/>
</dbReference>
<keyword evidence="14" id="KW-0325">Glycoprotein</keyword>
<comment type="subcellular location">
    <subcellularLocation>
        <location evidence="3">Secreted</location>
        <location evidence="3">Extracellular space</location>
    </subcellularLocation>
</comment>
<feature type="binding site" evidence="15">
    <location>
        <position position="570"/>
    </location>
    <ligand>
        <name>Ca(2+)</name>
        <dbReference type="ChEBI" id="CHEBI:29108"/>
    </ligand>
</feature>
<dbReference type="InterPro" id="IPR023828">
    <property type="entry name" value="Peptidase_S8_Ser-AS"/>
</dbReference>
<dbReference type="SUPFAM" id="SSF54897">
    <property type="entry name" value="Protease propeptides/inhibitors"/>
    <property type="match status" value="1"/>
</dbReference>
<keyword evidence="11 15" id="KW-0106">Calcium</keyword>
<dbReference type="GO" id="GO:0004252">
    <property type="term" value="F:serine-type endopeptidase activity"/>
    <property type="evidence" value="ECO:0007669"/>
    <property type="project" value="UniProtKB-UniRule"/>
</dbReference>
<dbReference type="SMART" id="SM00944">
    <property type="entry name" value="Pro-kuma_activ"/>
    <property type="match status" value="1"/>
</dbReference>
<dbReference type="GO" id="GO:0046872">
    <property type="term" value="F:metal ion binding"/>
    <property type="evidence" value="ECO:0007669"/>
    <property type="project" value="UniProtKB-UniRule"/>
</dbReference>
<dbReference type="Gene3D" id="3.40.50.200">
    <property type="entry name" value="Peptidase S8/S53 domain"/>
    <property type="match status" value="1"/>
</dbReference>
<evidence type="ECO:0000256" key="11">
    <source>
        <dbReference type="ARBA" id="ARBA00022837"/>
    </source>
</evidence>
<feature type="active site" description="Charge relay system" evidence="15">
    <location>
        <position position="494"/>
    </location>
</feature>
<dbReference type="PANTHER" id="PTHR14218">
    <property type="entry name" value="PROTEASE S8 TRIPEPTIDYL PEPTIDASE I CLN2"/>
    <property type="match status" value="1"/>
</dbReference>
<evidence type="ECO:0000256" key="7">
    <source>
        <dbReference type="ARBA" id="ARBA00022723"/>
    </source>
</evidence>
<evidence type="ECO:0000313" key="19">
    <source>
        <dbReference type="Proteomes" id="UP000018144"/>
    </source>
</evidence>
<protein>
    <recommendedName>
        <fullName evidence="4">tripeptidyl-peptidase II</fullName>
        <ecNumber evidence="4">3.4.14.10</ecNumber>
    </recommendedName>
</protein>
<dbReference type="InterPro" id="IPR050819">
    <property type="entry name" value="Tripeptidyl-peptidase_I"/>
</dbReference>
<dbReference type="GO" id="GO:0005576">
    <property type="term" value="C:extracellular region"/>
    <property type="evidence" value="ECO:0007669"/>
    <property type="project" value="UniProtKB-SubCell"/>
</dbReference>
<feature type="binding site" evidence="15">
    <location>
        <position position="535"/>
    </location>
    <ligand>
        <name>Ca(2+)</name>
        <dbReference type="ChEBI" id="CHEBI:29108"/>
    </ligand>
</feature>
<dbReference type="CDD" id="cd04056">
    <property type="entry name" value="Peptidases_S53"/>
    <property type="match status" value="1"/>
</dbReference>
<proteinExistence type="predicted"/>
<evidence type="ECO:0000256" key="3">
    <source>
        <dbReference type="ARBA" id="ARBA00004239"/>
    </source>
</evidence>
<evidence type="ECO:0000256" key="15">
    <source>
        <dbReference type="PROSITE-ProRule" id="PRU01032"/>
    </source>
</evidence>
<keyword evidence="9 15" id="KW-0378">Hydrolase</keyword>
<evidence type="ECO:0000313" key="18">
    <source>
        <dbReference type="EMBL" id="CCX07707.1"/>
    </source>
</evidence>
<keyword evidence="19" id="KW-1185">Reference proteome</keyword>
<evidence type="ECO:0000256" key="12">
    <source>
        <dbReference type="ARBA" id="ARBA00023026"/>
    </source>
</evidence>
<keyword evidence="10 15" id="KW-0720">Serine protease</keyword>
<dbReference type="Pfam" id="PF00082">
    <property type="entry name" value="Peptidase_S8"/>
    <property type="match status" value="1"/>
</dbReference>
<dbReference type="InterPro" id="IPR000209">
    <property type="entry name" value="Peptidase_S8/S53_dom"/>
</dbReference>
<dbReference type="CDD" id="cd11377">
    <property type="entry name" value="Pro-peptidase_S53"/>
    <property type="match status" value="1"/>
</dbReference>
<dbReference type="GO" id="GO:0008240">
    <property type="term" value="F:tripeptidyl-peptidase activity"/>
    <property type="evidence" value="ECO:0007669"/>
    <property type="project" value="UniProtKB-EC"/>
</dbReference>
<dbReference type="eggNOG" id="ENOG502QR6D">
    <property type="taxonomic scope" value="Eukaryota"/>
</dbReference>
<reference evidence="18 19" key="1">
    <citation type="journal article" date="2013" name="PLoS Genet.">
        <title>The genome and development-dependent transcriptomes of Pyronema confluens: a window into fungal evolution.</title>
        <authorList>
            <person name="Traeger S."/>
            <person name="Altegoer F."/>
            <person name="Freitag M."/>
            <person name="Gabaldon T."/>
            <person name="Kempken F."/>
            <person name="Kumar A."/>
            <person name="Marcet-Houben M."/>
            <person name="Poggeler S."/>
            <person name="Stajich J.E."/>
            <person name="Nowrousian M."/>
        </authorList>
    </citation>
    <scope>NUCLEOTIDE SEQUENCE [LARGE SCALE GENOMIC DNA]</scope>
    <source>
        <strain evidence="19">CBS 100304</strain>
        <tissue evidence="18">Vegetative mycelium</tissue>
    </source>
</reference>
<dbReference type="InterPro" id="IPR030400">
    <property type="entry name" value="Sedolisin_dom"/>
</dbReference>
<dbReference type="PROSITE" id="PS00138">
    <property type="entry name" value="SUBTILASE_SER"/>
    <property type="match status" value="1"/>
</dbReference>
<organism evidence="18 19">
    <name type="scientific">Pyronema omphalodes (strain CBS 100304)</name>
    <name type="common">Pyronema confluens</name>
    <dbReference type="NCBI Taxonomy" id="1076935"/>
    <lineage>
        <taxon>Eukaryota</taxon>
        <taxon>Fungi</taxon>
        <taxon>Dikarya</taxon>
        <taxon>Ascomycota</taxon>
        <taxon>Pezizomycotina</taxon>
        <taxon>Pezizomycetes</taxon>
        <taxon>Pezizales</taxon>
        <taxon>Pyronemataceae</taxon>
        <taxon>Pyronema</taxon>
    </lineage>
</organism>
<evidence type="ECO:0000256" key="16">
    <source>
        <dbReference type="SAM" id="SignalP"/>
    </source>
</evidence>
<dbReference type="FunFam" id="3.40.50.200:FF:000015">
    <property type="entry name" value="Tripeptidyl peptidase A"/>
    <property type="match status" value="1"/>
</dbReference>
<keyword evidence="13" id="KW-0865">Zymogen</keyword>
<dbReference type="OrthoDB" id="409122at2759"/>
<dbReference type="GO" id="GO:0006508">
    <property type="term" value="P:proteolysis"/>
    <property type="evidence" value="ECO:0007669"/>
    <property type="project" value="UniProtKB-KW"/>
</dbReference>
<feature type="chain" id="PRO_5012836392" description="tripeptidyl-peptidase II" evidence="16">
    <location>
        <begin position="16"/>
        <end position="589"/>
    </location>
</feature>
<evidence type="ECO:0000256" key="10">
    <source>
        <dbReference type="ARBA" id="ARBA00022825"/>
    </source>
</evidence>
<comment type="function">
    <text evidence="2">Secreted tripeptidyl-peptidase which degrades proteins at acidic pHs and is involved in virulence.</text>
</comment>
<keyword evidence="7 15" id="KW-0479">Metal-binding</keyword>
<evidence type="ECO:0000256" key="9">
    <source>
        <dbReference type="ARBA" id="ARBA00022801"/>
    </source>
</evidence>
<feature type="signal peptide" evidence="16">
    <location>
        <begin position="1"/>
        <end position="15"/>
    </location>
</feature>
<name>U4LBN3_PYROM</name>
<evidence type="ECO:0000256" key="5">
    <source>
        <dbReference type="ARBA" id="ARBA00022525"/>
    </source>
</evidence>
<evidence type="ECO:0000256" key="2">
    <source>
        <dbReference type="ARBA" id="ARBA00002451"/>
    </source>
</evidence>
<dbReference type="EMBL" id="HF935364">
    <property type="protein sequence ID" value="CCX07707.1"/>
    <property type="molecule type" value="Genomic_DNA"/>
</dbReference>
<dbReference type="SUPFAM" id="SSF52743">
    <property type="entry name" value="Subtilisin-like"/>
    <property type="match status" value="1"/>
</dbReference>
<evidence type="ECO:0000256" key="4">
    <source>
        <dbReference type="ARBA" id="ARBA00012462"/>
    </source>
</evidence>
<keyword evidence="6 15" id="KW-0645">Protease</keyword>
<feature type="binding site" evidence="15">
    <location>
        <position position="536"/>
    </location>
    <ligand>
        <name>Ca(2+)</name>
        <dbReference type="ChEBI" id="CHEBI:29108"/>
    </ligand>
</feature>
<evidence type="ECO:0000256" key="6">
    <source>
        <dbReference type="ARBA" id="ARBA00022670"/>
    </source>
</evidence>
<feature type="binding site" evidence="15">
    <location>
        <position position="572"/>
    </location>
    <ligand>
        <name>Ca(2+)</name>
        <dbReference type="ChEBI" id="CHEBI:29108"/>
    </ligand>
</feature>
<dbReference type="PROSITE" id="PS51695">
    <property type="entry name" value="SEDOLISIN"/>
    <property type="match status" value="1"/>
</dbReference>
<evidence type="ECO:0000256" key="14">
    <source>
        <dbReference type="ARBA" id="ARBA00023180"/>
    </source>
</evidence>
<comment type="cofactor">
    <cofactor evidence="15">
        <name>Ca(2+)</name>
        <dbReference type="ChEBI" id="CHEBI:29108"/>
    </cofactor>
    <text evidence="15">Binds 1 Ca(2+) ion per subunit.</text>
</comment>